<feature type="transmembrane region" description="Helical" evidence="1">
    <location>
        <begin position="90"/>
        <end position="111"/>
    </location>
</feature>
<keyword evidence="1" id="KW-0472">Membrane</keyword>
<proteinExistence type="predicted"/>
<keyword evidence="1" id="KW-1133">Transmembrane helix</keyword>
<dbReference type="AlphaFoldDB" id="A0AB38YHN8"/>
<dbReference type="RefSeq" id="WP_304996182.1">
    <property type="nucleotide sequence ID" value="NZ_CP101717.1"/>
</dbReference>
<dbReference type="InterPro" id="IPR036147">
    <property type="entry name" value="Anti-sigma_E_RseA_N_sf"/>
</dbReference>
<organism evidence="2">
    <name type="scientific">Salinispirillum sp. LH 10-3-1</name>
    <dbReference type="NCBI Taxonomy" id="2952525"/>
    <lineage>
        <taxon>Bacteria</taxon>
        <taxon>Pseudomonadati</taxon>
        <taxon>Pseudomonadota</taxon>
        <taxon>Gammaproteobacteria</taxon>
        <taxon>Oceanospirillales</taxon>
        <taxon>Saccharospirillaceae</taxon>
        <taxon>Salinispirillum</taxon>
    </lineage>
</organism>
<dbReference type="InterPro" id="IPR005572">
    <property type="entry name" value="Anti-sigma_E_RseA_N"/>
</dbReference>
<dbReference type="CDD" id="cd16328">
    <property type="entry name" value="RseA_N"/>
    <property type="match status" value="1"/>
</dbReference>
<evidence type="ECO:0000313" key="2">
    <source>
        <dbReference type="EMBL" id="WLD58894.1"/>
    </source>
</evidence>
<dbReference type="GO" id="GO:0016989">
    <property type="term" value="F:sigma factor antagonist activity"/>
    <property type="evidence" value="ECO:0007669"/>
    <property type="project" value="InterPro"/>
</dbReference>
<dbReference type="Gene3D" id="1.10.10.880">
    <property type="entry name" value="Anti sigma-E protein RseA, N-terminal domain"/>
    <property type="match status" value="1"/>
</dbReference>
<name>A0AB38YHN8_9GAMM</name>
<gene>
    <name evidence="2" type="ORF">NFC81_03660</name>
</gene>
<protein>
    <recommendedName>
        <fullName evidence="3">Anti sigma-E protein RseA N-terminal domain-containing protein</fullName>
    </recommendedName>
</protein>
<accession>A0AB38YHN8</accession>
<dbReference type="EMBL" id="CP101717">
    <property type="protein sequence ID" value="WLD58894.1"/>
    <property type="molecule type" value="Genomic_DNA"/>
</dbReference>
<keyword evidence="1" id="KW-0812">Transmembrane</keyword>
<evidence type="ECO:0008006" key="3">
    <source>
        <dbReference type="Google" id="ProtNLM"/>
    </source>
</evidence>
<reference evidence="2" key="1">
    <citation type="submission" date="2022-07" db="EMBL/GenBank/DDBJ databases">
        <title>Complete genome sequence of Salinispirillum sp. LH10-3-1 capable of multiple carbohydrate inversion isolated from a soda lake.</title>
        <authorList>
            <person name="Liu J."/>
            <person name="Zhai Y."/>
            <person name="Zhang H."/>
            <person name="Yang H."/>
            <person name="Qu J."/>
            <person name="Li J."/>
        </authorList>
    </citation>
    <scope>NUCLEOTIDE SEQUENCE</scope>
    <source>
        <strain evidence="2">LH 10-3-1</strain>
    </source>
</reference>
<evidence type="ECO:0000256" key="1">
    <source>
        <dbReference type="SAM" id="Phobius"/>
    </source>
</evidence>
<sequence length="169" mass="18695">MTQDNRREQLSSMMDNELDEFSVQKLLREAEQDPSVLAHWAELHRSDAARHGMPDVDVLAGVNAALDASEQESAESEQQRRLMWQHERRGMVWGALAASLVVSLVAVFWIAPNGDGGSPILVTESVQEPLADPVVLAQLQNYWAVHTQYSTYQPGARWDEVGSSSPGAL</sequence>